<gene>
    <name evidence="6" type="ORF">Fmac_018117</name>
</gene>
<evidence type="ECO:0000313" key="7">
    <source>
        <dbReference type="Proteomes" id="UP001603857"/>
    </source>
</evidence>
<evidence type="ECO:0000256" key="3">
    <source>
        <dbReference type="RuleBase" id="RU000628"/>
    </source>
</evidence>
<dbReference type="Gene3D" id="1.10.110.10">
    <property type="entry name" value="Plant lipid-transfer and hydrophobic proteins"/>
    <property type="match status" value="1"/>
</dbReference>
<proteinExistence type="inferred from homology"/>
<dbReference type="Proteomes" id="UP001603857">
    <property type="component" value="Unassembled WGS sequence"/>
</dbReference>
<keyword evidence="2" id="KW-1015">Disulfide bond</keyword>
<keyword evidence="3" id="KW-0813">Transport</keyword>
<name>A0ABD1M434_9FABA</name>
<feature type="signal peptide" evidence="4">
    <location>
        <begin position="1"/>
        <end position="28"/>
    </location>
</feature>
<evidence type="ECO:0000313" key="6">
    <source>
        <dbReference type="EMBL" id="KAL2330536.1"/>
    </source>
</evidence>
<dbReference type="InterPro" id="IPR016140">
    <property type="entry name" value="Bifunc_inhib/LTP/seed_store"/>
</dbReference>
<organism evidence="6 7">
    <name type="scientific">Flemingia macrophylla</name>
    <dbReference type="NCBI Taxonomy" id="520843"/>
    <lineage>
        <taxon>Eukaryota</taxon>
        <taxon>Viridiplantae</taxon>
        <taxon>Streptophyta</taxon>
        <taxon>Embryophyta</taxon>
        <taxon>Tracheophyta</taxon>
        <taxon>Spermatophyta</taxon>
        <taxon>Magnoliopsida</taxon>
        <taxon>eudicotyledons</taxon>
        <taxon>Gunneridae</taxon>
        <taxon>Pentapetalae</taxon>
        <taxon>rosids</taxon>
        <taxon>fabids</taxon>
        <taxon>Fabales</taxon>
        <taxon>Fabaceae</taxon>
        <taxon>Papilionoideae</taxon>
        <taxon>50 kb inversion clade</taxon>
        <taxon>NPAAA clade</taxon>
        <taxon>indigoferoid/millettioid clade</taxon>
        <taxon>Phaseoleae</taxon>
        <taxon>Flemingia</taxon>
    </lineage>
</organism>
<comment type="similarity">
    <text evidence="1 3">Belongs to the plant LTP family.</text>
</comment>
<evidence type="ECO:0000256" key="4">
    <source>
        <dbReference type="SAM" id="SignalP"/>
    </source>
</evidence>
<dbReference type="Pfam" id="PF00234">
    <property type="entry name" value="Tryp_alpha_amyl"/>
    <property type="match status" value="1"/>
</dbReference>
<keyword evidence="3" id="KW-0446">Lipid-binding</keyword>
<accession>A0ABD1M434</accession>
<dbReference type="PROSITE" id="PS00597">
    <property type="entry name" value="PLANT_LTP"/>
    <property type="match status" value="1"/>
</dbReference>
<comment type="function">
    <text evidence="3">Plant non-specific lipid-transfer proteins transfer phospholipids as well as galactolipids across membranes. May play a role in wax or cutin deposition in the cell walls of expanding epidermal cells and certain secretory tissues.</text>
</comment>
<dbReference type="InterPro" id="IPR036312">
    <property type="entry name" value="Bifun_inhib/LTP/seed_sf"/>
</dbReference>
<dbReference type="CDD" id="cd01960">
    <property type="entry name" value="nsLTP1"/>
    <property type="match status" value="1"/>
</dbReference>
<feature type="domain" description="Bifunctional inhibitor/plant lipid transfer protein/seed storage helical" evidence="5">
    <location>
        <begin position="32"/>
        <end position="119"/>
    </location>
</feature>
<evidence type="ECO:0000256" key="1">
    <source>
        <dbReference type="ARBA" id="ARBA00009748"/>
    </source>
</evidence>
<keyword evidence="4" id="KW-0732">Signal</keyword>
<evidence type="ECO:0000259" key="5">
    <source>
        <dbReference type="SMART" id="SM00499"/>
    </source>
</evidence>
<dbReference type="PANTHER" id="PTHR33076">
    <property type="entry name" value="NON-SPECIFIC LIPID-TRANSFER PROTEIN 2-RELATED"/>
    <property type="match status" value="1"/>
</dbReference>
<dbReference type="SMART" id="SM00499">
    <property type="entry name" value="AAI"/>
    <property type="match status" value="1"/>
</dbReference>
<dbReference type="GO" id="GO:0008289">
    <property type="term" value="F:lipid binding"/>
    <property type="evidence" value="ECO:0007669"/>
    <property type="project" value="UniProtKB-KW"/>
</dbReference>
<dbReference type="SUPFAM" id="SSF47699">
    <property type="entry name" value="Bifunctional inhibitor/lipid-transfer protein/seed storage 2S albumin"/>
    <property type="match status" value="1"/>
</dbReference>
<dbReference type="EMBL" id="JBGMDY010000006">
    <property type="protein sequence ID" value="KAL2330536.1"/>
    <property type="molecule type" value="Genomic_DNA"/>
</dbReference>
<evidence type="ECO:0000256" key="2">
    <source>
        <dbReference type="ARBA" id="ARBA00023157"/>
    </source>
</evidence>
<dbReference type="InterPro" id="IPR000528">
    <property type="entry name" value="Plant_nsLTP"/>
</dbReference>
<dbReference type="PRINTS" id="PR00382">
    <property type="entry name" value="LIPIDTRNSFER"/>
</dbReference>
<comment type="caution">
    <text evidence="6">The sequence shown here is derived from an EMBL/GenBank/DDBJ whole genome shotgun (WGS) entry which is preliminary data.</text>
</comment>
<reference evidence="6 7" key="1">
    <citation type="submission" date="2024-08" db="EMBL/GenBank/DDBJ databases">
        <title>Insights into the chromosomal genome structure of Flemingia macrophylla.</title>
        <authorList>
            <person name="Ding Y."/>
            <person name="Zhao Y."/>
            <person name="Bi W."/>
            <person name="Wu M."/>
            <person name="Zhao G."/>
            <person name="Gong Y."/>
            <person name="Li W."/>
            <person name="Zhang P."/>
        </authorList>
    </citation>
    <scope>NUCLEOTIDE SEQUENCE [LARGE SCALE GENOMIC DNA]</scope>
    <source>
        <strain evidence="6">DYQJB</strain>
        <tissue evidence="6">Leaf</tissue>
    </source>
</reference>
<dbReference type="AlphaFoldDB" id="A0ABD1M434"/>
<feature type="chain" id="PRO_5044760319" description="Non-specific lipid-transfer protein" evidence="4">
    <location>
        <begin position="29"/>
        <end position="127"/>
    </location>
</feature>
<keyword evidence="7" id="KW-1185">Reference proteome</keyword>
<protein>
    <recommendedName>
        <fullName evidence="3">Non-specific lipid-transfer protein</fullName>
    </recommendedName>
</protein>
<sequence length="127" mass="13497">MPNSGVVKLVCLASLFLALVDSSRKAEAAVACGQVVSNLTPCISYVLNGGQTVPAPCCNGIRTLYNLAHSKPDRQKVCNCIKNAISAFPYTKSNVDLAAGLPKKCGVNIPYQISPTIDCTRVQREVN</sequence>